<dbReference type="OrthoDB" id="5243781at2"/>
<evidence type="ECO:0000313" key="10">
    <source>
        <dbReference type="Proteomes" id="UP000315730"/>
    </source>
</evidence>
<dbReference type="GO" id="GO:0019628">
    <property type="term" value="P:urate catabolic process"/>
    <property type="evidence" value="ECO:0007669"/>
    <property type="project" value="TreeGrafter"/>
</dbReference>
<dbReference type="EMBL" id="BJNW01000006">
    <property type="protein sequence ID" value="GEC98753.1"/>
    <property type="molecule type" value="Genomic_DNA"/>
</dbReference>
<dbReference type="PANTHER" id="PTHR43466">
    <property type="entry name" value="2-OXO-4-HYDROXY-4-CARBOXY-5-UREIDOIMIDAZOLINE DECARBOXYLASE-RELATED"/>
    <property type="match status" value="1"/>
</dbReference>
<evidence type="ECO:0000256" key="1">
    <source>
        <dbReference type="ARBA" id="ARBA00001163"/>
    </source>
</evidence>
<protein>
    <recommendedName>
        <fullName evidence="3">2-oxo-4-hydroxy-4-carboxy-5-ureidoimidazoline decarboxylase</fullName>
        <ecNumber evidence="3">4.1.1.97</ecNumber>
    </recommendedName>
</protein>
<dbReference type="RefSeq" id="WP_068468336.1">
    <property type="nucleotide sequence ID" value="NZ_BJNW01000006.1"/>
</dbReference>
<keyword evidence="10" id="KW-1185">Reference proteome</keyword>
<evidence type="ECO:0000256" key="7">
    <source>
        <dbReference type="SAM" id="MobiDB-lite"/>
    </source>
</evidence>
<gene>
    <name evidence="9" type="ORF">KVA01_09080</name>
</gene>
<organism evidence="9 10">
    <name type="scientific">Kocuria varians</name>
    <name type="common">Micrococcus varians</name>
    <dbReference type="NCBI Taxonomy" id="1272"/>
    <lineage>
        <taxon>Bacteria</taxon>
        <taxon>Bacillati</taxon>
        <taxon>Actinomycetota</taxon>
        <taxon>Actinomycetes</taxon>
        <taxon>Micrococcales</taxon>
        <taxon>Micrococcaceae</taxon>
        <taxon>Kocuria</taxon>
    </lineage>
</organism>
<sequence>MELTEFNTLDRASAAAALRPALEVRRWVDGLVEHRPYASTAQLLETARSTADPFTDEEIDRALSHHPMIGRRAEGDSAEAELSRGEQASLGDADETVRAELERANLEYQERFGHVFLIRAAGRSLSEILSEARRRLTNPPEDERREVAEQLRQIAVLRLEGMLA</sequence>
<dbReference type="EC" id="4.1.1.97" evidence="3"/>
<dbReference type="SUPFAM" id="SSF158694">
    <property type="entry name" value="UraD-Like"/>
    <property type="match status" value="1"/>
</dbReference>
<proteinExistence type="predicted"/>
<evidence type="ECO:0000256" key="3">
    <source>
        <dbReference type="ARBA" id="ARBA00012257"/>
    </source>
</evidence>
<feature type="region of interest" description="Disordered" evidence="7">
    <location>
        <begin position="63"/>
        <end position="93"/>
    </location>
</feature>
<comment type="catalytic activity">
    <reaction evidence="1">
        <text>5-hydroxy-2-oxo-4-ureido-2,5-dihydro-1H-imidazole-5-carboxylate + H(+) = (S)-allantoin + CO2</text>
        <dbReference type="Rhea" id="RHEA:26301"/>
        <dbReference type="ChEBI" id="CHEBI:15378"/>
        <dbReference type="ChEBI" id="CHEBI:15678"/>
        <dbReference type="ChEBI" id="CHEBI:16526"/>
        <dbReference type="ChEBI" id="CHEBI:58639"/>
        <dbReference type="EC" id="4.1.1.97"/>
    </reaction>
</comment>
<evidence type="ECO:0000256" key="6">
    <source>
        <dbReference type="ARBA" id="ARBA00023239"/>
    </source>
</evidence>
<evidence type="ECO:0000256" key="2">
    <source>
        <dbReference type="ARBA" id="ARBA00004754"/>
    </source>
</evidence>
<dbReference type="AlphaFoldDB" id="A0A4Y4D5C4"/>
<evidence type="ECO:0000313" key="9">
    <source>
        <dbReference type="EMBL" id="GEC98753.1"/>
    </source>
</evidence>
<reference evidence="9 10" key="1">
    <citation type="submission" date="2019-06" db="EMBL/GenBank/DDBJ databases">
        <title>Whole genome shotgun sequence of Kocuria varians NBRC 15358.</title>
        <authorList>
            <person name="Hosoyama A."/>
            <person name="Uohara A."/>
            <person name="Ohji S."/>
            <person name="Ichikawa N."/>
        </authorList>
    </citation>
    <scope>NUCLEOTIDE SEQUENCE [LARGE SCALE GENOMIC DNA]</scope>
    <source>
        <strain evidence="9 10">NBRC 15358</strain>
    </source>
</reference>
<keyword evidence="5" id="KW-0210">Decarboxylase</keyword>
<evidence type="ECO:0000256" key="5">
    <source>
        <dbReference type="ARBA" id="ARBA00022793"/>
    </source>
</evidence>
<dbReference type="GO" id="GO:0051997">
    <property type="term" value="F:2-oxo-4-hydroxy-4-carboxy-5-ureidoimidazoline decarboxylase activity"/>
    <property type="evidence" value="ECO:0007669"/>
    <property type="project" value="UniProtKB-EC"/>
</dbReference>
<dbReference type="PANTHER" id="PTHR43466:SF1">
    <property type="entry name" value="2-OXO-4-HYDROXY-4-CARBOXY-5-UREIDOIMIDAZOLINE DECARBOXYLASE-RELATED"/>
    <property type="match status" value="1"/>
</dbReference>
<dbReference type="InterPro" id="IPR018020">
    <property type="entry name" value="OHCU_decarboxylase"/>
</dbReference>
<dbReference type="NCBIfam" id="TIGR03180">
    <property type="entry name" value="UraD_2"/>
    <property type="match status" value="1"/>
</dbReference>
<evidence type="ECO:0000256" key="4">
    <source>
        <dbReference type="ARBA" id="ARBA00022631"/>
    </source>
</evidence>
<dbReference type="Proteomes" id="UP000315730">
    <property type="component" value="Unassembled WGS sequence"/>
</dbReference>
<accession>A0A4Y4D5C4</accession>
<name>A0A4Y4D5C4_KOCVA</name>
<dbReference type="InterPro" id="IPR036778">
    <property type="entry name" value="OHCU_decarboxylase_sf"/>
</dbReference>
<comment type="pathway">
    <text evidence="2">Purine metabolism; urate degradation; (S)-allantoin from urate: step 3/3.</text>
</comment>
<evidence type="ECO:0000259" key="8">
    <source>
        <dbReference type="Pfam" id="PF09349"/>
    </source>
</evidence>
<dbReference type="InterPro" id="IPR017595">
    <property type="entry name" value="OHCU_decarboxylase-2"/>
</dbReference>
<dbReference type="STRING" id="1272.GCA_900014985_00948"/>
<dbReference type="GO" id="GO:0006144">
    <property type="term" value="P:purine nucleobase metabolic process"/>
    <property type="evidence" value="ECO:0007669"/>
    <property type="project" value="UniProtKB-KW"/>
</dbReference>
<dbReference type="Pfam" id="PF09349">
    <property type="entry name" value="OHCU_decarbox"/>
    <property type="match status" value="1"/>
</dbReference>
<comment type="caution">
    <text evidence="9">The sequence shown here is derived from an EMBL/GenBank/DDBJ whole genome shotgun (WGS) entry which is preliminary data.</text>
</comment>
<feature type="domain" description="Oxo-4-hydroxy-4-carboxy-5-ureidoimidazoline decarboxylase" evidence="8">
    <location>
        <begin position="7"/>
        <end position="160"/>
    </location>
</feature>
<dbReference type="Gene3D" id="1.10.3330.10">
    <property type="entry name" value="Oxo-4-hydroxy-4-carboxy-5-ureidoimidazoline decarboxylase"/>
    <property type="match status" value="1"/>
</dbReference>
<keyword evidence="6" id="KW-0456">Lyase</keyword>
<keyword evidence="4" id="KW-0659">Purine metabolism</keyword>
<dbReference type="NCBIfam" id="NF010372">
    <property type="entry name" value="PRK13798.1"/>
    <property type="match status" value="1"/>
</dbReference>